<dbReference type="EMBL" id="CABPRJ010001917">
    <property type="protein sequence ID" value="VVC41337.1"/>
    <property type="molecule type" value="Genomic_DNA"/>
</dbReference>
<accession>A0A5E4NCC0</accession>
<sequence>MEILHEEHDMLWTMRIEEDAPHVADDAKKLKTLRKSRSILRQRIVDSNLEYVNSKESPFKIWKGLIETFVRKMIKSQLFTIRRLLSLNFEEKQKLASYFLTFDKFIRDLGKST</sequence>
<dbReference type="OrthoDB" id="6775539at2759"/>
<name>A0A5E4NCC0_9HEMI</name>
<evidence type="ECO:0000313" key="1">
    <source>
        <dbReference type="EMBL" id="VVC41337.1"/>
    </source>
</evidence>
<protein>
    <submittedName>
        <fullName evidence="1">Uncharacterized protein</fullName>
    </submittedName>
</protein>
<organism evidence="1 2">
    <name type="scientific">Cinara cedri</name>
    <dbReference type="NCBI Taxonomy" id="506608"/>
    <lineage>
        <taxon>Eukaryota</taxon>
        <taxon>Metazoa</taxon>
        <taxon>Ecdysozoa</taxon>
        <taxon>Arthropoda</taxon>
        <taxon>Hexapoda</taxon>
        <taxon>Insecta</taxon>
        <taxon>Pterygota</taxon>
        <taxon>Neoptera</taxon>
        <taxon>Paraneoptera</taxon>
        <taxon>Hemiptera</taxon>
        <taxon>Sternorrhyncha</taxon>
        <taxon>Aphidomorpha</taxon>
        <taxon>Aphidoidea</taxon>
        <taxon>Aphididae</taxon>
        <taxon>Lachninae</taxon>
        <taxon>Cinara</taxon>
    </lineage>
</organism>
<evidence type="ECO:0000313" key="2">
    <source>
        <dbReference type="Proteomes" id="UP000325440"/>
    </source>
</evidence>
<keyword evidence="2" id="KW-1185">Reference proteome</keyword>
<dbReference type="Proteomes" id="UP000325440">
    <property type="component" value="Unassembled WGS sequence"/>
</dbReference>
<gene>
    <name evidence="1" type="ORF">CINCED_3A006778</name>
</gene>
<reference evidence="1 2" key="1">
    <citation type="submission" date="2019-08" db="EMBL/GenBank/DDBJ databases">
        <authorList>
            <person name="Alioto T."/>
            <person name="Alioto T."/>
            <person name="Gomez Garrido J."/>
        </authorList>
    </citation>
    <scope>NUCLEOTIDE SEQUENCE [LARGE SCALE GENOMIC DNA]</scope>
</reference>
<dbReference type="Pfam" id="PF14223">
    <property type="entry name" value="Retrotran_gag_2"/>
    <property type="match status" value="1"/>
</dbReference>
<proteinExistence type="predicted"/>
<dbReference type="AlphaFoldDB" id="A0A5E4NCC0"/>